<reference evidence="1" key="1">
    <citation type="journal article" date="2020" name="Nature">
        <title>Giant virus diversity and host interactions through global metagenomics.</title>
        <authorList>
            <person name="Schulz F."/>
            <person name="Roux S."/>
            <person name="Paez-Espino D."/>
            <person name="Jungbluth S."/>
            <person name="Walsh D.A."/>
            <person name="Denef V.J."/>
            <person name="McMahon K.D."/>
            <person name="Konstantinidis K.T."/>
            <person name="Eloe-Fadrosh E.A."/>
            <person name="Kyrpides N.C."/>
            <person name="Woyke T."/>
        </authorList>
    </citation>
    <scope>NUCLEOTIDE SEQUENCE</scope>
    <source>
        <strain evidence="1">GVMAG-M-3300025626-8</strain>
    </source>
</reference>
<organism evidence="1">
    <name type="scientific">viral metagenome</name>
    <dbReference type="NCBI Taxonomy" id="1070528"/>
    <lineage>
        <taxon>unclassified sequences</taxon>
        <taxon>metagenomes</taxon>
        <taxon>organismal metagenomes</taxon>
    </lineage>
</organism>
<protein>
    <submittedName>
        <fullName evidence="1">Uncharacterized protein</fullName>
    </submittedName>
</protein>
<accession>A0A6C0J382</accession>
<dbReference type="EMBL" id="MN740287">
    <property type="protein sequence ID" value="QHT98123.1"/>
    <property type="molecule type" value="Genomic_DNA"/>
</dbReference>
<dbReference type="Gene3D" id="3.80.10.10">
    <property type="entry name" value="Ribonuclease Inhibitor"/>
    <property type="match status" value="1"/>
</dbReference>
<dbReference type="SUPFAM" id="SSF52058">
    <property type="entry name" value="L domain-like"/>
    <property type="match status" value="1"/>
</dbReference>
<dbReference type="AlphaFoldDB" id="A0A6C0J382"/>
<dbReference type="InterPro" id="IPR032675">
    <property type="entry name" value="LRR_dom_sf"/>
</dbReference>
<proteinExistence type="predicted"/>
<name>A0A6C0J382_9ZZZZ</name>
<evidence type="ECO:0000313" key="1">
    <source>
        <dbReference type="EMBL" id="QHT98123.1"/>
    </source>
</evidence>
<sequence length="222" mass="23830">MTLIKYYNLLMFQVSSTSLEVIGEDASVTDFSSNQAQNGLTVTEETTYQNLLANVTDLIFTVKTVSHLPPGTLFTSLVTLDFNGCTNITEIPTTYPVTLQTIKASSTKLSSIPSVYSNLLMLDVSNCKRISSVSIPSLQTLIMSHSAITEITQLTNLVRLLALNTKIISIPPAGNLVIVMWSGISNSTLTVDASNSSIVQILTSGSEENISSSNGLITSLML</sequence>